<comment type="caution">
    <text evidence="2">The sequence shown here is derived from an EMBL/GenBank/DDBJ whole genome shotgun (WGS) entry which is preliminary data.</text>
</comment>
<evidence type="ECO:0000256" key="1">
    <source>
        <dbReference type="SAM" id="MobiDB-lite"/>
    </source>
</evidence>
<dbReference type="OrthoDB" id="5541895at2759"/>
<feature type="compositionally biased region" description="Polar residues" evidence="1">
    <location>
        <begin position="91"/>
        <end position="101"/>
    </location>
</feature>
<proteinExistence type="predicted"/>
<organism evidence="2 3">
    <name type="scientific">Dispira parvispora</name>
    <dbReference type="NCBI Taxonomy" id="1520584"/>
    <lineage>
        <taxon>Eukaryota</taxon>
        <taxon>Fungi</taxon>
        <taxon>Fungi incertae sedis</taxon>
        <taxon>Zoopagomycota</taxon>
        <taxon>Kickxellomycotina</taxon>
        <taxon>Dimargaritomycetes</taxon>
        <taxon>Dimargaritales</taxon>
        <taxon>Dimargaritaceae</taxon>
        <taxon>Dispira</taxon>
    </lineage>
</organism>
<accession>A0A9W8ASX2</accession>
<dbReference type="AlphaFoldDB" id="A0A9W8ASX2"/>
<name>A0A9W8ASX2_9FUNG</name>
<evidence type="ECO:0000313" key="2">
    <source>
        <dbReference type="EMBL" id="KAJ1966588.1"/>
    </source>
</evidence>
<reference evidence="2" key="1">
    <citation type="submission" date="2022-07" db="EMBL/GenBank/DDBJ databases">
        <title>Phylogenomic reconstructions and comparative analyses of Kickxellomycotina fungi.</title>
        <authorList>
            <person name="Reynolds N.K."/>
            <person name="Stajich J.E."/>
            <person name="Barry K."/>
            <person name="Grigoriev I.V."/>
            <person name="Crous P."/>
            <person name="Smith M.E."/>
        </authorList>
    </citation>
    <scope>NUCLEOTIDE SEQUENCE</scope>
    <source>
        <strain evidence="2">RSA 1196</strain>
    </source>
</reference>
<protein>
    <submittedName>
        <fullName evidence="2">Uncharacterized protein</fullName>
    </submittedName>
</protein>
<evidence type="ECO:0000313" key="3">
    <source>
        <dbReference type="Proteomes" id="UP001150925"/>
    </source>
</evidence>
<dbReference type="Proteomes" id="UP001150925">
    <property type="component" value="Unassembled WGS sequence"/>
</dbReference>
<sequence>MDGSHLTTEHSLYDQYRCTIQGGFANPHPFFAQPVQHHPQALGPTTEFPWATKSFKGLTKDMERTSRNQPAAKFTLKRMTGGGTDSKGDASLNTSLANSPMSLRPVGSPVLSSMGSPGSFSRAASVLGNHSSVLPTQSLHPPASKFDHSIIIRKDYGAATGST</sequence>
<dbReference type="EMBL" id="JANBPY010000494">
    <property type="protein sequence ID" value="KAJ1966588.1"/>
    <property type="molecule type" value="Genomic_DNA"/>
</dbReference>
<feature type="region of interest" description="Disordered" evidence="1">
    <location>
        <begin position="62"/>
        <end position="101"/>
    </location>
</feature>
<keyword evidence="3" id="KW-1185">Reference proteome</keyword>
<gene>
    <name evidence="2" type="ORF">IWQ62_002372</name>
</gene>